<proteinExistence type="predicted"/>
<feature type="region of interest" description="Disordered" evidence="1">
    <location>
        <begin position="1"/>
        <end position="34"/>
    </location>
</feature>
<dbReference type="EMBL" id="QGKX02001290">
    <property type="protein sequence ID" value="KAF3537728.1"/>
    <property type="molecule type" value="Genomic_DNA"/>
</dbReference>
<dbReference type="AlphaFoldDB" id="A0A8S9QGG4"/>
<comment type="caution">
    <text evidence="2">The sequence shown here is derived from an EMBL/GenBank/DDBJ whole genome shotgun (WGS) entry which is preliminary data.</text>
</comment>
<feature type="region of interest" description="Disordered" evidence="1">
    <location>
        <begin position="227"/>
        <end position="249"/>
    </location>
</feature>
<sequence>MPMSAHDLKPKKVTSSVPTLHKGAMRSAQTEEVQERQIPTFLMGSQELQEVCQRSKETLNQQEDPRIQESIEEEPPGETLVMDQNKSQDIRPYLPKEIDSKGSMLPNPTSTIPGTKAFHHMDDPHKEIIRCLHTKRKQEVVISNLLIPYVPEDNTPPRRVPDQNNGVLLSFLLKGGPPDVPSKIKPIKNQGKALESQRRMKPDLLYLGAGYPVSRSKHFQEIGDDIGTETTPEPGANRMHHSANRRTNQDMCSVKTAHLSNQEKFYNETNFNAF</sequence>
<feature type="compositionally biased region" description="Basic and acidic residues" evidence="1">
    <location>
        <begin position="1"/>
        <end position="10"/>
    </location>
</feature>
<reference evidence="2" key="1">
    <citation type="submission" date="2019-12" db="EMBL/GenBank/DDBJ databases">
        <title>Genome sequencing and annotation of Brassica cretica.</title>
        <authorList>
            <person name="Studholme D.J."/>
            <person name="Sarris P."/>
        </authorList>
    </citation>
    <scope>NUCLEOTIDE SEQUENCE</scope>
    <source>
        <strain evidence="2">PFS-109/04</strain>
        <tissue evidence="2">Leaf</tissue>
    </source>
</reference>
<feature type="region of interest" description="Disordered" evidence="1">
    <location>
        <begin position="53"/>
        <end position="79"/>
    </location>
</feature>
<evidence type="ECO:0000313" key="2">
    <source>
        <dbReference type="EMBL" id="KAF3537728.1"/>
    </source>
</evidence>
<evidence type="ECO:0000256" key="1">
    <source>
        <dbReference type="SAM" id="MobiDB-lite"/>
    </source>
</evidence>
<evidence type="ECO:0000313" key="3">
    <source>
        <dbReference type="Proteomes" id="UP000712600"/>
    </source>
</evidence>
<organism evidence="2 3">
    <name type="scientific">Brassica cretica</name>
    <name type="common">Mustard</name>
    <dbReference type="NCBI Taxonomy" id="69181"/>
    <lineage>
        <taxon>Eukaryota</taxon>
        <taxon>Viridiplantae</taxon>
        <taxon>Streptophyta</taxon>
        <taxon>Embryophyta</taxon>
        <taxon>Tracheophyta</taxon>
        <taxon>Spermatophyta</taxon>
        <taxon>Magnoliopsida</taxon>
        <taxon>eudicotyledons</taxon>
        <taxon>Gunneridae</taxon>
        <taxon>Pentapetalae</taxon>
        <taxon>rosids</taxon>
        <taxon>malvids</taxon>
        <taxon>Brassicales</taxon>
        <taxon>Brassicaceae</taxon>
        <taxon>Brassiceae</taxon>
        <taxon>Brassica</taxon>
    </lineage>
</organism>
<accession>A0A8S9QGG4</accession>
<feature type="compositionally biased region" description="Basic and acidic residues" evidence="1">
    <location>
        <begin position="53"/>
        <end position="69"/>
    </location>
</feature>
<name>A0A8S9QGG4_BRACR</name>
<protein>
    <submittedName>
        <fullName evidence="2">Uncharacterized protein</fullName>
    </submittedName>
</protein>
<gene>
    <name evidence="2" type="ORF">F2Q69_00024601</name>
</gene>
<dbReference type="Proteomes" id="UP000712600">
    <property type="component" value="Unassembled WGS sequence"/>
</dbReference>